<dbReference type="Gene3D" id="2.60.120.460">
    <property type="entry name" value="YjbQ-like"/>
    <property type="match status" value="1"/>
</dbReference>
<protein>
    <submittedName>
        <fullName evidence="2">Unnamed protein product</fullName>
    </submittedName>
</protein>
<dbReference type="AlphaFoldDB" id="A0A9W6WC01"/>
<dbReference type="InterPro" id="IPR001602">
    <property type="entry name" value="UPF0047_YjbQ-like"/>
</dbReference>
<dbReference type="InterPro" id="IPR035917">
    <property type="entry name" value="YjbQ-like_sf"/>
</dbReference>
<reference evidence="2" key="1">
    <citation type="submission" date="2023-04" db="EMBL/GenBank/DDBJ databases">
        <title>Candida boidinii NBRC 10035.</title>
        <authorList>
            <person name="Ichikawa N."/>
            <person name="Sato H."/>
            <person name="Tonouchi N."/>
        </authorList>
    </citation>
    <scope>NUCLEOTIDE SEQUENCE</scope>
    <source>
        <strain evidence="2">NBRC 10035</strain>
    </source>
</reference>
<organism evidence="2 3">
    <name type="scientific">Candida boidinii</name>
    <name type="common">Yeast</name>
    <dbReference type="NCBI Taxonomy" id="5477"/>
    <lineage>
        <taxon>Eukaryota</taxon>
        <taxon>Fungi</taxon>
        <taxon>Dikarya</taxon>
        <taxon>Ascomycota</taxon>
        <taxon>Saccharomycotina</taxon>
        <taxon>Pichiomycetes</taxon>
        <taxon>Pichiales</taxon>
        <taxon>Pichiaceae</taxon>
        <taxon>Ogataea</taxon>
        <taxon>Ogataea/Candida clade</taxon>
    </lineage>
</organism>
<dbReference type="PANTHER" id="PTHR30615:SF8">
    <property type="entry name" value="UPF0047 PROTEIN C4A8.02C"/>
    <property type="match status" value="1"/>
</dbReference>
<sequence length="143" mass="16025">MSSWDQVEFSISPKTKGCYLITDEILQNVPQIRNYKIGTINLFLKHTSAALTLCENWDPDVRKDMGTALDRIVPEGDDLYIHSDEGLDDMPAHVKSSLIGASITIPIKNGKLATGVWQGVWLCEFRNYKHTRHIVATINGLQA</sequence>
<dbReference type="EMBL" id="BSXN01002182">
    <property type="protein sequence ID" value="GME75830.1"/>
    <property type="molecule type" value="Genomic_DNA"/>
</dbReference>
<keyword evidence="3" id="KW-1185">Reference proteome</keyword>
<name>A0A9W6WC01_CANBO</name>
<dbReference type="NCBIfam" id="TIGR00149">
    <property type="entry name" value="TIGR00149_YjbQ"/>
    <property type="match status" value="1"/>
</dbReference>
<dbReference type="SUPFAM" id="SSF111038">
    <property type="entry name" value="YjbQ-like"/>
    <property type="match status" value="1"/>
</dbReference>
<accession>A0A9W6WC01</accession>
<evidence type="ECO:0000313" key="3">
    <source>
        <dbReference type="Proteomes" id="UP001165120"/>
    </source>
</evidence>
<evidence type="ECO:0000313" key="2">
    <source>
        <dbReference type="EMBL" id="GME75830.1"/>
    </source>
</evidence>
<dbReference type="PANTHER" id="PTHR30615">
    <property type="entry name" value="UNCHARACTERIZED PROTEIN YJBQ-RELATED"/>
    <property type="match status" value="1"/>
</dbReference>
<dbReference type="PIRSF" id="PIRSF004681">
    <property type="entry name" value="UCP004681"/>
    <property type="match status" value="1"/>
</dbReference>
<gene>
    <name evidence="2" type="ORF">Cboi02_000494600</name>
</gene>
<dbReference type="Proteomes" id="UP001165120">
    <property type="component" value="Unassembled WGS sequence"/>
</dbReference>
<evidence type="ECO:0000256" key="1">
    <source>
        <dbReference type="ARBA" id="ARBA00005534"/>
    </source>
</evidence>
<comment type="caution">
    <text evidence="2">The sequence shown here is derived from an EMBL/GenBank/DDBJ whole genome shotgun (WGS) entry which is preliminary data.</text>
</comment>
<comment type="similarity">
    <text evidence="1">Belongs to the UPF0047 family.</text>
</comment>
<dbReference type="Pfam" id="PF01894">
    <property type="entry name" value="YjbQ"/>
    <property type="match status" value="1"/>
</dbReference>
<proteinExistence type="inferred from homology"/>